<dbReference type="InterPro" id="IPR023696">
    <property type="entry name" value="Ureohydrolase_dom_sf"/>
</dbReference>
<evidence type="ECO:0000313" key="8">
    <source>
        <dbReference type="Proteomes" id="UP000011863"/>
    </source>
</evidence>
<sequence>MLVVASDAHRAHVSLEIHNGIMSESHESPERADGIAAALAVAGHEMVVPEAVDLDLVRSVHTTEYVDFLSTAWERWSERETGPAAMSFMWPARGFGDARPDDLIGQLGYHSFAADTTIVPGTWEAITAAAAIATTAADRLLDTRATTYGLCRPPGHHASTDQFGGYCYLNNAGIAAQRLLDRGAQRVAIIDVDYHHGNGTQSIFYDRSDVVFVSIHADPREEFPWFAGHADEVGVGPGEGWNLNVPLPRGADRARWFDALDTAAGYLDRSEVDAIVVSLGVDAYVGDPLGTFELTTDDFTVVAQRIAALDRPTVVIQEGGYAGEALGVNVAAFLAGC</sequence>
<dbReference type="Proteomes" id="UP000011863">
    <property type="component" value="Chromosome"/>
</dbReference>
<dbReference type="EMBL" id="AP012057">
    <property type="protein sequence ID" value="BAN03436.1"/>
    <property type="molecule type" value="Genomic_DNA"/>
</dbReference>
<evidence type="ECO:0000313" key="7">
    <source>
        <dbReference type="EMBL" id="BAN03436.1"/>
    </source>
</evidence>
<comment type="cofactor">
    <cofactor evidence="1">
        <name>Zn(2+)</name>
        <dbReference type="ChEBI" id="CHEBI:29105"/>
    </cofactor>
</comment>
<dbReference type="Gene3D" id="3.40.800.20">
    <property type="entry name" value="Histone deacetylase domain"/>
    <property type="match status" value="1"/>
</dbReference>
<dbReference type="Pfam" id="PF00850">
    <property type="entry name" value="Hist_deacetyl"/>
    <property type="match status" value="1"/>
</dbReference>
<evidence type="ECO:0000256" key="4">
    <source>
        <dbReference type="ARBA" id="ARBA00022801"/>
    </source>
</evidence>
<keyword evidence="5" id="KW-0862">Zinc</keyword>
<keyword evidence="4 7" id="KW-0378">Hydrolase</keyword>
<proteinExistence type="inferred from homology"/>
<accession>A0A6C7EHI2</accession>
<evidence type="ECO:0000256" key="1">
    <source>
        <dbReference type="ARBA" id="ARBA00001947"/>
    </source>
</evidence>
<evidence type="ECO:0000259" key="6">
    <source>
        <dbReference type="Pfam" id="PF00850"/>
    </source>
</evidence>
<gene>
    <name evidence="7" type="ORF">YM304_31220</name>
</gene>
<protein>
    <submittedName>
        <fullName evidence="7">Putative acetylpolyamine aminohydrolase</fullName>
    </submittedName>
</protein>
<comment type="similarity">
    <text evidence="2">Belongs to the histone deacetylase family.</text>
</comment>
<dbReference type="SUPFAM" id="SSF52768">
    <property type="entry name" value="Arginase/deacetylase"/>
    <property type="match status" value="1"/>
</dbReference>
<feature type="domain" description="Histone deacetylase" evidence="6">
    <location>
        <begin position="27"/>
        <end position="335"/>
    </location>
</feature>
<dbReference type="PANTHER" id="PTHR10625">
    <property type="entry name" value="HISTONE DEACETYLASE HDAC1-RELATED"/>
    <property type="match status" value="1"/>
</dbReference>
<name>A0A6C7EHI2_ILUCY</name>
<reference evidence="7 8" key="1">
    <citation type="journal article" date="2013" name="Int. J. Syst. Evol. Microbiol.">
        <title>Ilumatobacter nonamiense sp. nov. and Ilumatobacter coccineum sp. nov., isolated from seashore sand.</title>
        <authorList>
            <person name="Matsumoto A."/>
            <person name="Kasai H."/>
            <person name="Matsuo Y."/>
            <person name="Shizuri Y."/>
            <person name="Ichikawa N."/>
            <person name="Fujita N."/>
            <person name="Omura S."/>
            <person name="Takahashi Y."/>
        </authorList>
    </citation>
    <scope>NUCLEOTIDE SEQUENCE [LARGE SCALE GENOMIC DNA]</scope>
    <source>
        <strain evidence="8">NBRC 103263 / KCTC 29153 / YM16-304</strain>
    </source>
</reference>
<dbReference type="GO" id="GO:0046872">
    <property type="term" value="F:metal ion binding"/>
    <property type="evidence" value="ECO:0007669"/>
    <property type="project" value="UniProtKB-KW"/>
</dbReference>
<keyword evidence="8" id="KW-1185">Reference proteome</keyword>
<dbReference type="KEGG" id="aym:YM304_31220"/>
<evidence type="ECO:0000256" key="2">
    <source>
        <dbReference type="ARBA" id="ARBA00005947"/>
    </source>
</evidence>
<organism evidence="7 8">
    <name type="scientific">Ilumatobacter coccineus (strain NBRC 103263 / KCTC 29153 / YM16-304)</name>
    <dbReference type="NCBI Taxonomy" id="1313172"/>
    <lineage>
        <taxon>Bacteria</taxon>
        <taxon>Bacillati</taxon>
        <taxon>Actinomycetota</taxon>
        <taxon>Acidimicrobiia</taxon>
        <taxon>Acidimicrobiales</taxon>
        <taxon>Ilumatobacteraceae</taxon>
        <taxon>Ilumatobacter</taxon>
    </lineage>
</organism>
<dbReference type="OrthoDB" id="9808367at2"/>
<dbReference type="GO" id="GO:0016787">
    <property type="term" value="F:hydrolase activity"/>
    <property type="evidence" value="ECO:0007669"/>
    <property type="project" value="UniProtKB-KW"/>
</dbReference>
<dbReference type="AlphaFoldDB" id="A0A6C7EHI2"/>
<evidence type="ECO:0000256" key="3">
    <source>
        <dbReference type="ARBA" id="ARBA00022723"/>
    </source>
</evidence>
<dbReference type="CDD" id="cd10001">
    <property type="entry name" value="HDAC_classII_APAH"/>
    <property type="match status" value="1"/>
</dbReference>
<dbReference type="InterPro" id="IPR037138">
    <property type="entry name" value="His_deacetylse_dom_sf"/>
</dbReference>
<dbReference type="PRINTS" id="PR01270">
    <property type="entry name" value="HDASUPER"/>
</dbReference>
<dbReference type="GO" id="GO:0040029">
    <property type="term" value="P:epigenetic regulation of gene expression"/>
    <property type="evidence" value="ECO:0007669"/>
    <property type="project" value="TreeGrafter"/>
</dbReference>
<keyword evidence="3" id="KW-0479">Metal-binding</keyword>
<evidence type="ECO:0000256" key="5">
    <source>
        <dbReference type="ARBA" id="ARBA00022833"/>
    </source>
</evidence>
<dbReference type="InterPro" id="IPR023801">
    <property type="entry name" value="His_deacetylse_dom"/>
</dbReference>
<dbReference type="RefSeq" id="WP_015442683.1">
    <property type="nucleotide sequence ID" value="NC_020520.1"/>
</dbReference>
<dbReference type="InterPro" id="IPR000286">
    <property type="entry name" value="HDACs"/>
</dbReference>
<dbReference type="PANTHER" id="PTHR10625:SF17">
    <property type="entry name" value="HISTONE DEACETYLASE 8"/>
    <property type="match status" value="1"/>
</dbReference>
<dbReference type="GO" id="GO:0004407">
    <property type="term" value="F:histone deacetylase activity"/>
    <property type="evidence" value="ECO:0007669"/>
    <property type="project" value="TreeGrafter"/>
</dbReference>